<name>A0AAN7C5L4_9PEZI</name>
<dbReference type="GO" id="GO:0070005">
    <property type="term" value="F:cysteine-type aminopeptidase activity"/>
    <property type="evidence" value="ECO:0007669"/>
    <property type="project" value="InterPro"/>
</dbReference>
<dbReference type="EMBL" id="MU860234">
    <property type="protein sequence ID" value="KAK4235839.1"/>
    <property type="molecule type" value="Genomic_DNA"/>
</dbReference>
<dbReference type="PROSITE" id="PS00139">
    <property type="entry name" value="THIOL_PROTEASE_CYS"/>
    <property type="match status" value="1"/>
</dbReference>
<evidence type="ECO:0000313" key="11">
    <source>
        <dbReference type="Proteomes" id="UP001303760"/>
    </source>
</evidence>
<evidence type="ECO:0000256" key="9">
    <source>
        <dbReference type="PIRSR" id="PIRSR005700-1"/>
    </source>
</evidence>
<dbReference type="PANTHER" id="PTHR10363:SF2">
    <property type="entry name" value="BLEOMYCIN HYDROLASE"/>
    <property type="match status" value="1"/>
</dbReference>
<dbReference type="Gene3D" id="3.90.70.10">
    <property type="entry name" value="Cysteine proteinases"/>
    <property type="match status" value="1"/>
</dbReference>
<keyword evidence="4 8" id="KW-0378">Hydrolase</keyword>
<keyword evidence="2 8" id="KW-0963">Cytoplasm</keyword>
<dbReference type="FunFam" id="3.90.70.10:FF:000021">
    <property type="entry name" value="Bleomycin hydrolase"/>
    <property type="match status" value="1"/>
</dbReference>
<comment type="function">
    <text evidence="6">The normal physiological role of the enzyme is unknown, but it is not essential for the viability of yeast cells. Has aminopeptidase activity, shortening substrate peptides sequentially by 1 amino acid. Has bleomycin hydrolase activity, which can protect the cell from the toxic effects of bleomycin. Has homocysteine-thiolactonase activity, protecting the cell against homocysteine toxicity. Acts as a repressor in the GAL4 regulatory system, but this does not require either the peptidase or nucleic acid-binding activities.</text>
</comment>
<dbReference type="InterPro" id="IPR025660">
    <property type="entry name" value="Pept_his_AS"/>
</dbReference>
<proteinExistence type="inferred from homology"/>
<dbReference type="InterPro" id="IPR004134">
    <property type="entry name" value="Peptidase_C1B"/>
</dbReference>
<comment type="caution">
    <text evidence="10">The sequence shown here is derived from an EMBL/GenBank/DDBJ whole genome shotgun (WGS) entry which is preliminary data.</text>
</comment>
<dbReference type="Pfam" id="PF03051">
    <property type="entry name" value="Peptidase_C1_2"/>
    <property type="match status" value="1"/>
</dbReference>
<dbReference type="GO" id="GO:0006508">
    <property type="term" value="P:proteolysis"/>
    <property type="evidence" value="ECO:0007669"/>
    <property type="project" value="UniProtKB-KW"/>
</dbReference>
<dbReference type="GO" id="GO:0043418">
    <property type="term" value="P:homocysteine catabolic process"/>
    <property type="evidence" value="ECO:0007669"/>
    <property type="project" value="TreeGrafter"/>
</dbReference>
<dbReference type="GO" id="GO:0009636">
    <property type="term" value="P:response to toxic substance"/>
    <property type="evidence" value="ECO:0007669"/>
    <property type="project" value="TreeGrafter"/>
</dbReference>
<dbReference type="PANTHER" id="PTHR10363">
    <property type="entry name" value="BLEOMYCIN HYDROLASE"/>
    <property type="match status" value="1"/>
</dbReference>
<evidence type="ECO:0000256" key="3">
    <source>
        <dbReference type="ARBA" id="ARBA00022670"/>
    </source>
</evidence>
<reference evidence="10" key="2">
    <citation type="submission" date="2023-05" db="EMBL/GenBank/DDBJ databases">
        <authorList>
            <consortium name="Lawrence Berkeley National Laboratory"/>
            <person name="Steindorff A."/>
            <person name="Hensen N."/>
            <person name="Bonometti L."/>
            <person name="Westerberg I."/>
            <person name="Brannstrom I.O."/>
            <person name="Guillou S."/>
            <person name="Cros-Aarteil S."/>
            <person name="Calhoun S."/>
            <person name="Haridas S."/>
            <person name="Kuo A."/>
            <person name="Mondo S."/>
            <person name="Pangilinan J."/>
            <person name="Riley R."/>
            <person name="Labutti K."/>
            <person name="Andreopoulos B."/>
            <person name="Lipzen A."/>
            <person name="Chen C."/>
            <person name="Yanf M."/>
            <person name="Daum C."/>
            <person name="Ng V."/>
            <person name="Clum A."/>
            <person name="Ohm R."/>
            <person name="Martin F."/>
            <person name="Silar P."/>
            <person name="Natvig D."/>
            <person name="Lalanne C."/>
            <person name="Gautier V."/>
            <person name="Ament-Velasquez S.L."/>
            <person name="Kruys A."/>
            <person name="Hutchinson M.I."/>
            <person name="Powell A.J."/>
            <person name="Barry K."/>
            <person name="Miller A.N."/>
            <person name="Grigoriev I.V."/>
            <person name="Debuchy R."/>
            <person name="Gladieux P."/>
            <person name="Thoren M.H."/>
            <person name="Johannesson H."/>
        </authorList>
    </citation>
    <scope>NUCLEOTIDE SEQUENCE</scope>
    <source>
        <strain evidence="10">CBS 532.94</strain>
    </source>
</reference>
<evidence type="ECO:0000256" key="7">
    <source>
        <dbReference type="ARBA" id="ARBA00026080"/>
    </source>
</evidence>
<feature type="active site" evidence="9">
    <location>
        <position position="129"/>
    </location>
</feature>
<dbReference type="GO" id="GO:0005739">
    <property type="term" value="C:mitochondrion"/>
    <property type="evidence" value="ECO:0007669"/>
    <property type="project" value="UniProtKB-SubCell"/>
</dbReference>
<evidence type="ECO:0000256" key="5">
    <source>
        <dbReference type="ARBA" id="ARBA00022807"/>
    </source>
</evidence>
<organism evidence="10 11">
    <name type="scientific">Achaetomium macrosporum</name>
    <dbReference type="NCBI Taxonomy" id="79813"/>
    <lineage>
        <taxon>Eukaryota</taxon>
        <taxon>Fungi</taxon>
        <taxon>Dikarya</taxon>
        <taxon>Ascomycota</taxon>
        <taxon>Pezizomycotina</taxon>
        <taxon>Sordariomycetes</taxon>
        <taxon>Sordariomycetidae</taxon>
        <taxon>Sordariales</taxon>
        <taxon>Chaetomiaceae</taxon>
        <taxon>Achaetomium</taxon>
    </lineage>
</organism>
<evidence type="ECO:0000256" key="6">
    <source>
        <dbReference type="ARBA" id="ARBA00025347"/>
    </source>
</evidence>
<dbReference type="GO" id="GO:0004197">
    <property type="term" value="F:cysteine-type endopeptidase activity"/>
    <property type="evidence" value="ECO:0007669"/>
    <property type="project" value="UniProtKB-EC"/>
</dbReference>
<keyword evidence="5 8" id="KW-0788">Thiol protease</keyword>
<comment type="subunit">
    <text evidence="7">Homohexamer. Binds to nucleic acids. Binds single-stranded DNA and RNA with higher affinity than double-stranded DNA.</text>
</comment>
<evidence type="ECO:0000256" key="4">
    <source>
        <dbReference type="ARBA" id="ARBA00022801"/>
    </source>
</evidence>
<comment type="function">
    <text evidence="8">Has aminopeptidase activity, shortening substrate peptides sequentially by 1 amino acid. Has bleomycin hydrolase activity, which can protect the cell from the toxic effects of bleomycin. Has homocysteine-thiolactonase activity, protecting the cell against homocysteine toxicity.</text>
</comment>
<evidence type="ECO:0000256" key="8">
    <source>
        <dbReference type="PIRNR" id="PIRNR005700"/>
    </source>
</evidence>
<dbReference type="AlphaFoldDB" id="A0AAN7C5L4"/>
<dbReference type="PIRSF" id="PIRSF005700">
    <property type="entry name" value="PepC"/>
    <property type="match status" value="1"/>
</dbReference>
<dbReference type="EC" id="3.4.22.40" evidence="8"/>
<gene>
    <name evidence="10" type="ORF">C8A03DRAFT_46082</name>
</gene>
<comment type="similarity">
    <text evidence="8">Belongs to the peptidase C1 family.</text>
</comment>
<keyword evidence="3 8" id="KW-0645">Protease</keyword>
<keyword evidence="8" id="KW-0496">Mitochondrion</keyword>
<comment type="subcellular location">
    <subcellularLocation>
        <location evidence="8">Mitochondrion</location>
    </subcellularLocation>
    <subcellularLocation>
        <location evidence="8">Cytoplasm</location>
    </subcellularLocation>
</comment>
<accession>A0AAN7C5L4</accession>
<dbReference type="PROSITE" id="PS00639">
    <property type="entry name" value="THIOL_PROTEASE_HIS"/>
    <property type="match status" value="1"/>
</dbReference>
<keyword evidence="11" id="KW-1185">Reference proteome</keyword>
<dbReference type="SUPFAM" id="SSF54001">
    <property type="entry name" value="Cysteine proteinases"/>
    <property type="match status" value="1"/>
</dbReference>
<evidence type="ECO:0000256" key="2">
    <source>
        <dbReference type="ARBA" id="ARBA00022490"/>
    </source>
</evidence>
<sequence length="513" mass="56804">MGSSQSTPSANSTAHEKTALERLRTLQLENNEGLEDGYVYISNEKATQNVQDVLHSRKPETVPVSRTSEWQDALLKDPKNRLAISALSSANPKAVLTSPAAKVAEQQVFNIKIPFEGGPITNQRQSGRCWLFASTNVFRVALMQKYGLESFELSQAYLFYWDKLEKSNWFLEQMISTADMDIDSRLVQTLLHEPLSDGGQWDMVYNLVNKYGLIPQSLYPDSFSATASSTLNSIIFTKLREDALILRNLLSNPSTSATTISTAKAKMLRNIHTILTLTLGPPPSAAEPFTWDFTDKSGKARTVRTTPQRFAQDIYSPHFRITSATIAGMVSLVHDPRHEPLTLLAVDRLGNVVGGRGVSYINVDMATLKKACEAMLRRGMPVFFGSDVGQFSDSRSGVMDLGLIDYEAGFNVSLLGMSKAERLRTGESLMTHAMVLTGVHVEEATGRTVRWRVQNSWGTGAGQDGWFVMGDTWMDEFVYQAVVDPSVLSEEVRKVLESEPVVLSLWDPMGSLA</sequence>
<dbReference type="InterPro" id="IPR000169">
    <property type="entry name" value="Pept_cys_AS"/>
</dbReference>
<dbReference type="CDD" id="cd00585">
    <property type="entry name" value="Peptidase_C1B"/>
    <property type="match status" value="1"/>
</dbReference>
<feature type="active site" evidence="9">
    <location>
        <position position="455"/>
    </location>
</feature>
<comment type="catalytic activity">
    <reaction evidence="1 8">
        <text>Inactivates bleomycin B2 (a cytotoxic glycometallopeptide) by hydrolysis of a carboxyamide bond of beta-aminoalanine, but also shows general aminopeptidase activity. The specificity varies somewhat with source, but amino acid arylamides of Met, Leu and Ala are preferred.</text>
        <dbReference type="EC" id="3.4.22.40"/>
    </reaction>
</comment>
<dbReference type="InterPro" id="IPR038765">
    <property type="entry name" value="Papain-like_cys_pep_sf"/>
</dbReference>
<reference evidence="10" key="1">
    <citation type="journal article" date="2023" name="Mol. Phylogenet. Evol.">
        <title>Genome-scale phylogeny and comparative genomics of the fungal order Sordariales.</title>
        <authorList>
            <person name="Hensen N."/>
            <person name="Bonometti L."/>
            <person name="Westerberg I."/>
            <person name="Brannstrom I.O."/>
            <person name="Guillou S."/>
            <person name="Cros-Aarteil S."/>
            <person name="Calhoun S."/>
            <person name="Haridas S."/>
            <person name="Kuo A."/>
            <person name="Mondo S."/>
            <person name="Pangilinan J."/>
            <person name="Riley R."/>
            <person name="LaButti K."/>
            <person name="Andreopoulos B."/>
            <person name="Lipzen A."/>
            <person name="Chen C."/>
            <person name="Yan M."/>
            <person name="Daum C."/>
            <person name="Ng V."/>
            <person name="Clum A."/>
            <person name="Steindorff A."/>
            <person name="Ohm R.A."/>
            <person name="Martin F."/>
            <person name="Silar P."/>
            <person name="Natvig D.O."/>
            <person name="Lalanne C."/>
            <person name="Gautier V."/>
            <person name="Ament-Velasquez S.L."/>
            <person name="Kruys A."/>
            <person name="Hutchinson M.I."/>
            <person name="Powell A.J."/>
            <person name="Barry K."/>
            <person name="Miller A.N."/>
            <person name="Grigoriev I.V."/>
            <person name="Debuchy R."/>
            <person name="Gladieux P."/>
            <person name="Hiltunen Thoren M."/>
            <person name="Johannesson H."/>
        </authorList>
    </citation>
    <scope>NUCLEOTIDE SEQUENCE</scope>
    <source>
        <strain evidence="10">CBS 532.94</strain>
    </source>
</reference>
<evidence type="ECO:0000256" key="1">
    <source>
        <dbReference type="ARBA" id="ARBA00000423"/>
    </source>
</evidence>
<evidence type="ECO:0000313" key="10">
    <source>
        <dbReference type="EMBL" id="KAK4235839.1"/>
    </source>
</evidence>
<protein>
    <recommendedName>
        <fullName evidence="8">Cysteine proteinase 1, mitochondrial</fullName>
        <ecNumber evidence="8">3.4.22.40</ecNumber>
    </recommendedName>
</protein>
<dbReference type="Proteomes" id="UP001303760">
    <property type="component" value="Unassembled WGS sequence"/>
</dbReference>
<feature type="active site" evidence="9">
    <location>
        <position position="432"/>
    </location>
</feature>